<dbReference type="EMBL" id="BSXN01000087">
    <property type="protein sequence ID" value="GME67036.1"/>
    <property type="molecule type" value="Genomic_DNA"/>
</dbReference>
<dbReference type="InterPro" id="IPR019191">
    <property type="entry name" value="Essential_protein_Yae1_N"/>
</dbReference>
<dbReference type="PANTHER" id="PTHR28532">
    <property type="entry name" value="GEO13458P1"/>
    <property type="match status" value="1"/>
</dbReference>
<keyword evidence="4" id="KW-1185">Reference proteome</keyword>
<dbReference type="Proteomes" id="UP001165120">
    <property type="component" value="Unassembled WGS sequence"/>
</dbReference>
<evidence type="ECO:0000313" key="4">
    <source>
        <dbReference type="Proteomes" id="UP001165120"/>
    </source>
</evidence>
<name>A0A9W6SUN0_CANBO</name>
<dbReference type="PANTHER" id="PTHR28532:SF1">
    <property type="entry name" value="ORAL CANCER OVEREXPRESSED 1"/>
    <property type="match status" value="1"/>
</dbReference>
<dbReference type="InterPro" id="IPR052436">
    <property type="entry name" value="LTO1_adapter"/>
</dbReference>
<reference evidence="3" key="1">
    <citation type="submission" date="2023-04" db="EMBL/GenBank/DDBJ databases">
        <title>Candida boidinii NBRC 10035.</title>
        <authorList>
            <person name="Ichikawa N."/>
            <person name="Sato H."/>
            <person name="Tonouchi N."/>
        </authorList>
    </citation>
    <scope>NUCLEOTIDE SEQUENCE</scope>
    <source>
        <strain evidence="3">NBRC 10035</strain>
    </source>
</reference>
<dbReference type="Pfam" id="PF09811">
    <property type="entry name" value="Yae1_N"/>
    <property type="match status" value="1"/>
</dbReference>
<dbReference type="AlphaFoldDB" id="A0A9W6SUN0"/>
<protein>
    <submittedName>
        <fullName evidence="3">Unnamed protein product</fullName>
    </submittedName>
</protein>
<evidence type="ECO:0000259" key="2">
    <source>
        <dbReference type="Pfam" id="PF09811"/>
    </source>
</evidence>
<evidence type="ECO:0000256" key="1">
    <source>
        <dbReference type="ARBA" id="ARBA00038090"/>
    </source>
</evidence>
<organism evidence="3 4">
    <name type="scientific">Candida boidinii</name>
    <name type="common">Yeast</name>
    <dbReference type="NCBI Taxonomy" id="5477"/>
    <lineage>
        <taxon>Eukaryota</taxon>
        <taxon>Fungi</taxon>
        <taxon>Dikarya</taxon>
        <taxon>Ascomycota</taxon>
        <taxon>Saccharomycotina</taxon>
        <taxon>Pichiomycetes</taxon>
        <taxon>Pichiales</taxon>
        <taxon>Pichiaceae</taxon>
        <taxon>Ogataea</taxon>
        <taxon>Ogataea/Candida clade</taxon>
    </lineage>
</organism>
<comment type="caution">
    <text evidence="3">The sequence shown here is derived from an EMBL/GenBank/DDBJ whole genome shotgun (WGS) entry which is preliminary data.</text>
</comment>
<proteinExistence type="inferred from homology"/>
<feature type="domain" description="Essential protein Yae1 N-terminal" evidence="2">
    <location>
        <begin position="28"/>
        <end position="61"/>
    </location>
</feature>
<gene>
    <name evidence="3" type="ORF">Cboi02_000046900</name>
</gene>
<comment type="similarity">
    <text evidence="1">Belongs to the LTO1 family.</text>
</comment>
<evidence type="ECO:0000313" key="3">
    <source>
        <dbReference type="EMBL" id="GME67036.1"/>
    </source>
</evidence>
<sequence>MIKVESSDEEDFNLDSVLNLEEKYYEDGFKEGQLAGKKNLLKEGKELGIQTGFQRFLLLGQFNSLVNKWLLTVEEHIDADGLAISKDTKGKERNWLKLKSQIESVRRLIQSIIENDTVTLSNSSVDVTLFENVLKQSRAKIRTLSSAMGDYNLYLQAEKLSEEVGKTIPTAPLNGAEEDMW</sequence>
<accession>A0A9W6SUN0</accession>